<evidence type="ECO:0000256" key="13">
    <source>
        <dbReference type="ARBA" id="ARBA00023136"/>
    </source>
</evidence>
<evidence type="ECO:0000256" key="12">
    <source>
        <dbReference type="ARBA" id="ARBA00022989"/>
    </source>
</evidence>
<dbReference type="GO" id="GO:0051073">
    <property type="term" value="F:adenosylcobinamide-GDP ribazoletransferase activity"/>
    <property type="evidence" value="ECO:0007669"/>
    <property type="project" value="UniProtKB-UniRule"/>
</dbReference>
<accession>A0A074JXX8</accession>
<evidence type="ECO:0000256" key="14">
    <source>
        <dbReference type="ARBA" id="ARBA00025228"/>
    </source>
</evidence>
<evidence type="ECO:0000256" key="8">
    <source>
        <dbReference type="ARBA" id="ARBA00022573"/>
    </source>
</evidence>
<evidence type="ECO:0000256" key="11">
    <source>
        <dbReference type="ARBA" id="ARBA00022842"/>
    </source>
</evidence>
<keyword evidence="11 19" id="KW-0460">Magnesium</keyword>
<dbReference type="GO" id="GO:0009236">
    <property type="term" value="P:cobalamin biosynthetic process"/>
    <property type="evidence" value="ECO:0007669"/>
    <property type="project" value="UniProtKB-UniRule"/>
</dbReference>
<comment type="caution">
    <text evidence="20">The sequence shown here is derived from an EMBL/GenBank/DDBJ whole genome shotgun (WGS) entry which is preliminary data.</text>
</comment>
<feature type="transmembrane region" description="Helical" evidence="19">
    <location>
        <begin position="203"/>
        <end position="221"/>
    </location>
</feature>
<keyword evidence="7 19" id="KW-1003">Cell membrane</keyword>
<evidence type="ECO:0000256" key="19">
    <source>
        <dbReference type="HAMAP-Rule" id="MF_00719"/>
    </source>
</evidence>
<reference evidence="20 21" key="1">
    <citation type="journal article" date="2015" name="Antonie Van Leeuwenhoek">
        <title>Thioclava indica sp. nov., isolated from surface seawater of the Indian Ocean.</title>
        <authorList>
            <person name="Liu Y."/>
            <person name="Lai Q."/>
            <person name="Du J."/>
            <person name="Xu H."/>
            <person name="Jiang L."/>
            <person name="Shao Z."/>
        </authorList>
    </citation>
    <scope>NUCLEOTIDE SEQUENCE [LARGE SCALE GENOMIC DNA]</scope>
    <source>
        <strain evidence="20 21">DT23-4</strain>
    </source>
</reference>
<dbReference type="RefSeq" id="WP_038129274.1">
    <property type="nucleotide sequence ID" value="NZ_AUNB01000016.1"/>
</dbReference>
<dbReference type="OrthoDB" id="9794626at2"/>
<evidence type="ECO:0000256" key="6">
    <source>
        <dbReference type="ARBA" id="ARBA00015850"/>
    </source>
</evidence>
<comment type="similarity">
    <text evidence="4 19">Belongs to the CobS family.</text>
</comment>
<comment type="catalytic activity">
    <reaction evidence="18 19">
        <text>alpha-ribazole 5'-phosphate + adenosylcob(III)inamide-GDP = adenosylcob(III)alamin 5'-phosphate + GMP + H(+)</text>
        <dbReference type="Rhea" id="RHEA:23560"/>
        <dbReference type="ChEBI" id="CHEBI:15378"/>
        <dbReference type="ChEBI" id="CHEBI:57918"/>
        <dbReference type="ChEBI" id="CHEBI:58115"/>
        <dbReference type="ChEBI" id="CHEBI:60487"/>
        <dbReference type="ChEBI" id="CHEBI:60493"/>
        <dbReference type="EC" id="2.7.8.26"/>
    </reaction>
</comment>
<evidence type="ECO:0000256" key="5">
    <source>
        <dbReference type="ARBA" id="ARBA00013200"/>
    </source>
</evidence>
<comment type="cofactor">
    <cofactor evidence="1 19">
        <name>Mg(2+)</name>
        <dbReference type="ChEBI" id="CHEBI:18420"/>
    </cofactor>
</comment>
<keyword evidence="9 19" id="KW-0808">Transferase</keyword>
<keyword evidence="13 19" id="KW-0472">Membrane</keyword>
<evidence type="ECO:0000256" key="15">
    <source>
        <dbReference type="ARBA" id="ARBA00032605"/>
    </source>
</evidence>
<evidence type="ECO:0000313" key="20">
    <source>
        <dbReference type="EMBL" id="KEO60730.1"/>
    </source>
</evidence>
<dbReference type="Proteomes" id="UP000027471">
    <property type="component" value="Unassembled WGS sequence"/>
</dbReference>
<evidence type="ECO:0000256" key="3">
    <source>
        <dbReference type="ARBA" id="ARBA00004663"/>
    </source>
</evidence>
<protein>
    <recommendedName>
        <fullName evidence="6 19">Adenosylcobinamide-GDP ribazoletransferase</fullName>
        <ecNumber evidence="5 19">2.7.8.26</ecNumber>
    </recommendedName>
    <alternativeName>
        <fullName evidence="16 19">Cobalamin synthase</fullName>
    </alternativeName>
    <alternativeName>
        <fullName evidence="15 19">Cobalamin-5'-phosphate synthase</fullName>
    </alternativeName>
</protein>
<keyword evidence="8 19" id="KW-0169">Cobalamin biosynthesis</keyword>
<dbReference type="EMBL" id="AUNB01000016">
    <property type="protein sequence ID" value="KEO60730.1"/>
    <property type="molecule type" value="Genomic_DNA"/>
</dbReference>
<evidence type="ECO:0000256" key="4">
    <source>
        <dbReference type="ARBA" id="ARBA00010561"/>
    </source>
</evidence>
<evidence type="ECO:0000313" key="21">
    <source>
        <dbReference type="Proteomes" id="UP000027471"/>
    </source>
</evidence>
<comment type="catalytic activity">
    <reaction evidence="17 19">
        <text>alpha-ribazole + adenosylcob(III)inamide-GDP = adenosylcob(III)alamin + GMP + H(+)</text>
        <dbReference type="Rhea" id="RHEA:16049"/>
        <dbReference type="ChEBI" id="CHEBI:10329"/>
        <dbReference type="ChEBI" id="CHEBI:15378"/>
        <dbReference type="ChEBI" id="CHEBI:18408"/>
        <dbReference type="ChEBI" id="CHEBI:58115"/>
        <dbReference type="ChEBI" id="CHEBI:60487"/>
        <dbReference type="EC" id="2.7.8.26"/>
    </reaction>
</comment>
<evidence type="ECO:0000256" key="10">
    <source>
        <dbReference type="ARBA" id="ARBA00022692"/>
    </source>
</evidence>
<feature type="transmembrane region" description="Helical" evidence="19">
    <location>
        <begin position="179"/>
        <end position="197"/>
    </location>
</feature>
<dbReference type="PANTHER" id="PTHR34148:SF1">
    <property type="entry name" value="ADENOSYLCOBINAMIDE-GDP RIBAZOLETRANSFERASE"/>
    <property type="match status" value="1"/>
</dbReference>
<dbReference type="UniPathway" id="UPA00148">
    <property type="reaction ID" value="UER00238"/>
</dbReference>
<sequence>MTLREAHLAFVLMTRLPLPRLAEPIPPIGRAAWAFPLVGLGVGTLAAAVLFGLLGLGLPPALAAGGALVTQILLTGALHEDGLADVSDGIWGGQDRARRLEIMRDSRIGSYGTLALILSVGLRWQALAVLALHPALAAIALIAIAMSSRACITLALAALPAARADGLGQSASGVDRAGVSVALALGLAPVLALAILAGSPAPLFILPVQGLALFALARLALKRLGGQTGDVLGATQQLTEVVGLLVVVAQ</sequence>
<dbReference type="eggNOG" id="COG0368">
    <property type="taxonomic scope" value="Bacteria"/>
</dbReference>
<keyword evidence="12 19" id="KW-1133">Transmembrane helix</keyword>
<dbReference type="HAMAP" id="MF_00719">
    <property type="entry name" value="CobS"/>
    <property type="match status" value="1"/>
</dbReference>
<evidence type="ECO:0000256" key="17">
    <source>
        <dbReference type="ARBA" id="ARBA00048623"/>
    </source>
</evidence>
<dbReference type="NCBIfam" id="TIGR00317">
    <property type="entry name" value="cobS"/>
    <property type="match status" value="1"/>
</dbReference>
<evidence type="ECO:0000256" key="2">
    <source>
        <dbReference type="ARBA" id="ARBA00004651"/>
    </source>
</evidence>
<dbReference type="EC" id="2.7.8.26" evidence="5 19"/>
<dbReference type="Pfam" id="PF02654">
    <property type="entry name" value="CobS"/>
    <property type="match status" value="1"/>
</dbReference>
<comment type="function">
    <text evidence="14 19">Joins adenosylcobinamide-GDP and alpha-ribazole to generate adenosylcobalamin (Ado-cobalamin). Also synthesizes adenosylcobalamin 5'-phosphate from adenosylcobinamide-GDP and alpha-ribazole 5'-phosphate.</text>
</comment>
<gene>
    <name evidence="19" type="primary">cobS</name>
    <name evidence="20" type="ORF">DT23_12880</name>
</gene>
<evidence type="ECO:0000256" key="9">
    <source>
        <dbReference type="ARBA" id="ARBA00022679"/>
    </source>
</evidence>
<keyword evidence="10 19" id="KW-0812">Transmembrane</keyword>
<evidence type="ECO:0000256" key="18">
    <source>
        <dbReference type="ARBA" id="ARBA00049504"/>
    </source>
</evidence>
<proteinExistence type="inferred from homology"/>
<keyword evidence="21" id="KW-1185">Reference proteome</keyword>
<dbReference type="PANTHER" id="PTHR34148">
    <property type="entry name" value="ADENOSYLCOBINAMIDE-GDP RIBAZOLETRANSFERASE"/>
    <property type="match status" value="1"/>
</dbReference>
<dbReference type="GO" id="GO:0005886">
    <property type="term" value="C:plasma membrane"/>
    <property type="evidence" value="ECO:0007669"/>
    <property type="project" value="UniProtKB-SubCell"/>
</dbReference>
<comment type="pathway">
    <text evidence="3 19">Cofactor biosynthesis; adenosylcobalamin biosynthesis; adenosylcobalamin from cob(II)yrinate a,c-diamide: step 7/7.</text>
</comment>
<dbReference type="STRING" id="1353528.DT23_12880"/>
<dbReference type="InterPro" id="IPR003805">
    <property type="entry name" value="CobS"/>
</dbReference>
<evidence type="ECO:0000256" key="7">
    <source>
        <dbReference type="ARBA" id="ARBA00022475"/>
    </source>
</evidence>
<organism evidence="20 21">
    <name type="scientific">Thioclava indica</name>
    <dbReference type="NCBI Taxonomy" id="1353528"/>
    <lineage>
        <taxon>Bacteria</taxon>
        <taxon>Pseudomonadati</taxon>
        <taxon>Pseudomonadota</taxon>
        <taxon>Alphaproteobacteria</taxon>
        <taxon>Rhodobacterales</taxon>
        <taxon>Paracoccaceae</taxon>
        <taxon>Thioclava</taxon>
    </lineage>
</organism>
<evidence type="ECO:0000256" key="1">
    <source>
        <dbReference type="ARBA" id="ARBA00001946"/>
    </source>
</evidence>
<feature type="transmembrane region" description="Helical" evidence="19">
    <location>
        <begin position="108"/>
        <end position="130"/>
    </location>
</feature>
<comment type="subcellular location">
    <subcellularLocation>
        <location evidence="2 19">Cell membrane</location>
        <topology evidence="2 19">Multi-pass membrane protein</topology>
    </subcellularLocation>
</comment>
<feature type="transmembrane region" description="Helical" evidence="19">
    <location>
        <begin position="32"/>
        <end position="56"/>
    </location>
</feature>
<dbReference type="AlphaFoldDB" id="A0A074JXX8"/>
<feature type="transmembrane region" description="Helical" evidence="19">
    <location>
        <begin position="136"/>
        <end position="159"/>
    </location>
</feature>
<name>A0A074JXX8_9RHOB</name>
<dbReference type="GO" id="GO:0008818">
    <property type="term" value="F:cobalamin 5'-phosphate synthase activity"/>
    <property type="evidence" value="ECO:0007669"/>
    <property type="project" value="UniProtKB-UniRule"/>
</dbReference>
<evidence type="ECO:0000256" key="16">
    <source>
        <dbReference type="ARBA" id="ARBA00032853"/>
    </source>
</evidence>